<dbReference type="Pfam" id="PF04972">
    <property type="entry name" value="BON"/>
    <property type="match status" value="1"/>
</dbReference>
<evidence type="ECO:0000259" key="1">
    <source>
        <dbReference type="PROSITE" id="PS50914"/>
    </source>
</evidence>
<protein>
    <recommendedName>
        <fullName evidence="1">BON domain-containing protein</fullName>
    </recommendedName>
</protein>
<keyword evidence="3" id="KW-1185">Reference proteome</keyword>
<evidence type="ECO:0000313" key="3">
    <source>
        <dbReference type="Proteomes" id="UP001500503"/>
    </source>
</evidence>
<comment type="caution">
    <text evidence="2">The sequence shown here is derived from an EMBL/GenBank/DDBJ whole genome shotgun (WGS) entry which is preliminary data.</text>
</comment>
<sequence>MATDNASHPLAVRIRDRLASDARTVEFGIDVVVRDDVIVLRGQVATARRRALIEAVARESAAGLRIANDVAVVELPQQERRTDGASW</sequence>
<gene>
    <name evidence="2" type="ORF">GCM10023191_058040</name>
</gene>
<feature type="domain" description="BON" evidence="1">
    <location>
        <begin position="6"/>
        <end position="74"/>
    </location>
</feature>
<dbReference type="RefSeq" id="WP_345469154.1">
    <property type="nucleotide sequence ID" value="NZ_BAABHF010000035.1"/>
</dbReference>
<name>A0ABP8QJI0_9ACTN</name>
<dbReference type="Proteomes" id="UP001500503">
    <property type="component" value="Unassembled WGS sequence"/>
</dbReference>
<dbReference type="EMBL" id="BAABHF010000035">
    <property type="protein sequence ID" value="GAA4504165.1"/>
    <property type="molecule type" value="Genomic_DNA"/>
</dbReference>
<accession>A0ABP8QJI0</accession>
<organism evidence="2 3">
    <name type="scientific">Actinoallomurus oryzae</name>
    <dbReference type="NCBI Taxonomy" id="502180"/>
    <lineage>
        <taxon>Bacteria</taxon>
        <taxon>Bacillati</taxon>
        <taxon>Actinomycetota</taxon>
        <taxon>Actinomycetes</taxon>
        <taxon>Streptosporangiales</taxon>
        <taxon>Thermomonosporaceae</taxon>
        <taxon>Actinoallomurus</taxon>
    </lineage>
</organism>
<dbReference type="InterPro" id="IPR007055">
    <property type="entry name" value="BON_dom"/>
</dbReference>
<evidence type="ECO:0000313" key="2">
    <source>
        <dbReference type="EMBL" id="GAA4504165.1"/>
    </source>
</evidence>
<reference evidence="3" key="1">
    <citation type="journal article" date="2019" name="Int. J. Syst. Evol. Microbiol.">
        <title>The Global Catalogue of Microorganisms (GCM) 10K type strain sequencing project: providing services to taxonomists for standard genome sequencing and annotation.</title>
        <authorList>
            <consortium name="The Broad Institute Genomics Platform"/>
            <consortium name="The Broad Institute Genome Sequencing Center for Infectious Disease"/>
            <person name="Wu L."/>
            <person name="Ma J."/>
        </authorList>
    </citation>
    <scope>NUCLEOTIDE SEQUENCE [LARGE SCALE GENOMIC DNA]</scope>
    <source>
        <strain evidence="3">JCM 17933</strain>
    </source>
</reference>
<proteinExistence type="predicted"/>
<dbReference type="PROSITE" id="PS50914">
    <property type="entry name" value="BON"/>
    <property type="match status" value="1"/>
</dbReference>